<dbReference type="Proteomes" id="UP001285908">
    <property type="component" value="Unassembled WGS sequence"/>
</dbReference>
<name>A0AAJ0IGJ6_9PEZI</name>
<accession>A0AAJ0IGJ6</accession>
<evidence type="ECO:0000313" key="3">
    <source>
        <dbReference type="EMBL" id="KAK3499849.1"/>
    </source>
</evidence>
<dbReference type="RefSeq" id="XP_062697482.1">
    <property type="nucleotide sequence ID" value="XM_062834491.1"/>
</dbReference>
<keyword evidence="2" id="KW-0472">Membrane</keyword>
<dbReference type="PANTHER" id="PTHR28003">
    <property type="entry name" value="NUCLEOPORIN POM34"/>
    <property type="match status" value="1"/>
</dbReference>
<feature type="region of interest" description="Disordered" evidence="1">
    <location>
        <begin position="140"/>
        <end position="171"/>
    </location>
</feature>
<reference evidence="3 4" key="1">
    <citation type="journal article" date="2023" name="Mol. Phylogenet. Evol.">
        <title>Genome-scale phylogeny and comparative genomics of the fungal order Sordariales.</title>
        <authorList>
            <person name="Hensen N."/>
            <person name="Bonometti L."/>
            <person name="Westerberg I."/>
            <person name="Brannstrom I.O."/>
            <person name="Guillou S."/>
            <person name="Cros-Aarteil S."/>
            <person name="Calhoun S."/>
            <person name="Haridas S."/>
            <person name="Kuo A."/>
            <person name="Mondo S."/>
            <person name="Pangilinan J."/>
            <person name="Riley R."/>
            <person name="LaButti K."/>
            <person name="Andreopoulos B."/>
            <person name="Lipzen A."/>
            <person name="Chen C."/>
            <person name="Yan M."/>
            <person name="Daum C."/>
            <person name="Ng V."/>
            <person name="Clum A."/>
            <person name="Steindorff A."/>
            <person name="Ohm R.A."/>
            <person name="Martin F."/>
            <person name="Silar P."/>
            <person name="Natvig D.O."/>
            <person name="Lalanne C."/>
            <person name="Gautier V."/>
            <person name="Ament-Velasquez S.L."/>
            <person name="Kruys A."/>
            <person name="Hutchinson M.I."/>
            <person name="Powell A.J."/>
            <person name="Barry K."/>
            <person name="Miller A.N."/>
            <person name="Grigoriev I.V."/>
            <person name="Debuchy R."/>
            <person name="Gladieux P."/>
            <person name="Hiltunen Thoren M."/>
            <person name="Johannesson H."/>
        </authorList>
    </citation>
    <scope>NUCLEOTIDE SEQUENCE [LARGE SCALE GENOMIC DNA]</scope>
    <source>
        <strain evidence="3 4">FGSC 10403</strain>
    </source>
</reference>
<evidence type="ECO:0000313" key="4">
    <source>
        <dbReference type="Proteomes" id="UP001285908"/>
    </source>
</evidence>
<dbReference type="AlphaFoldDB" id="A0AAJ0IGJ6"/>
<dbReference type="GO" id="GO:0030474">
    <property type="term" value="P:spindle pole body duplication"/>
    <property type="evidence" value="ECO:0007669"/>
    <property type="project" value="TreeGrafter"/>
</dbReference>
<evidence type="ECO:0000256" key="2">
    <source>
        <dbReference type="SAM" id="Phobius"/>
    </source>
</evidence>
<feature type="compositionally biased region" description="Low complexity" evidence="1">
    <location>
        <begin position="234"/>
        <end position="244"/>
    </location>
</feature>
<dbReference type="GO" id="GO:0005640">
    <property type="term" value="C:nuclear outer membrane"/>
    <property type="evidence" value="ECO:0007669"/>
    <property type="project" value="TreeGrafter"/>
</dbReference>
<keyword evidence="4" id="KW-1185">Reference proteome</keyword>
<sequence length="277" mass="29623">MATTVTRTVLTPVKQTAPGATVQAGPGNWRHPLLAELEKRRRRTVFGEENVRQIAYNSLALFVIESLRAVLHPYLRVEFLTLSWKSYGSWIYAALLLVPLVNIVIALLPLFRPADDFADIPLTPSQRKLLGLPPIAKATPGATAISTPPKYSRTPSMAGTPASMKTGGSALSMAKNGSSEITLSEPYSPSPVSPLFQKVMQGNKQFTVNAFSPLGASTMSNPFGSSISSSAFGSSTGSSVFGEGPATPTPASGKRSNVSSVALTNKWLFEKRRRPDC</sequence>
<protein>
    <submittedName>
        <fullName evidence="3">Nuclear pore complex component-domain-containing protein</fullName>
    </submittedName>
</protein>
<organism evidence="3 4">
    <name type="scientific">Neurospora hispaniola</name>
    <dbReference type="NCBI Taxonomy" id="588809"/>
    <lineage>
        <taxon>Eukaryota</taxon>
        <taxon>Fungi</taxon>
        <taxon>Dikarya</taxon>
        <taxon>Ascomycota</taxon>
        <taxon>Pezizomycotina</taxon>
        <taxon>Sordariomycetes</taxon>
        <taxon>Sordariomycetidae</taxon>
        <taxon>Sordariales</taxon>
        <taxon>Sordariaceae</taxon>
        <taxon>Neurospora</taxon>
    </lineage>
</organism>
<feature type="region of interest" description="Disordered" evidence="1">
    <location>
        <begin position="234"/>
        <end position="258"/>
    </location>
</feature>
<comment type="caution">
    <text evidence="3">The sequence shown here is derived from an EMBL/GenBank/DDBJ whole genome shotgun (WGS) entry which is preliminary data.</text>
</comment>
<gene>
    <name evidence="3" type="ORF">B0T23DRAFT_308831</name>
</gene>
<evidence type="ECO:0000256" key="1">
    <source>
        <dbReference type="SAM" id="MobiDB-lite"/>
    </source>
</evidence>
<keyword evidence="2" id="KW-1133">Transmembrane helix</keyword>
<dbReference type="Pfam" id="PF08058">
    <property type="entry name" value="NPCC"/>
    <property type="match status" value="1"/>
</dbReference>
<proteinExistence type="predicted"/>
<dbReference type="GO" id="GO:0070762">
    <property type="term" value="C:nuclear pore transmembrane ring"/>
    <property type="evidence" value="ECO:0007669"/>
    <property type="project" value="TreeGrafter"/>
</dbReference>
<feature type="transmembrane region" description="Helical" evidence="2">
    <location>
        <begin position="90"/>
        <end position="111"/>
    </location>
</feature>
<dbReference type="PANTHER" id="PTHR28003:SF1">
    <property type="entry name" value="NUCLEOPORIN POM34"/>
    <property type="match status" value="1"/>
</dbReference>
<keyword evidence="2" id="KW-0812">Transmembrane</keyword>
<dbReference type="InterPro" id="IPR012578">
    <property type="entry name" value="Nucl_pore_cmplx"/>
</dbReference>
<dbReference type="GeneID" id="87872113"/>
<dbReference type="GO" id="GO:0006606">
    <property type="term" value="P:protein import into nucleus"/>
    <property type="evidence" value="ECO:0007669"/>
    <property type="project" value="TreeGrafter"/>
</dbReference>
<dbReference type="EMBL" id="JAULSX010000001">
    <property type="protein sequence ID" value="KAK3499849.1"/>
    <property type="molecule type" value="Genomic_DNA"/>
</dbReference>